<dbReference type="GO" id="GO:0016791">
    <property type="term" value="F:phosphatase activity"/>
    <property type="evidence" value="ECO:0007669"/>
    <property type="project" value="TreeGrafter"/>
</dbReference>
<dbReference type="InterPro" id="IPR050126">
    <property type="entry name" value="Ap4A_hydrolase"/>
</dbReference>
<name>A0AA96EYU3_9FLAO</name>
<reference evidence="3 4" key="1">
    <citation type="submission" date="2023-09" db="EMBL/GenBank/DDBJ databases">
        <title>Flavobacterium sp. a novel bacteria isolate from Pepper rhizosphere.</title>
        <authorList>
            <person name="Peng Y."/>
            <person name="Lee J."/>
        </authorList>
    </citation>
    <scope>NUCLEOTIDE SEQUENCE [LARGE SCALE GENOMIC DNA]</scope>
    <source>
        <strain evidence="2">PMR2A8</strain>
        <strain evidence="3 4">PMTSA4</strain>
    </source>
</reference>
<dbReference type="EMBL" id="CP134890">
    <property type="protein sequence ID" value="WNM20979.1"/>
    <property type="molecule type" value="Genomic_DNA"/>
</dbReference>
<dbReference type="GO" id="GO:0008803">
    <property type="term" value="F:bis(5'-nucleosyl)-tetraphosphatase (symmetrical) activity"/>
    <property type="evidence" value="ECO:0007669"/>
    <property type="project" value="TreeGrafter"/>
</dbReference>
<dbReference type="PANTHER" id="PTHR42850:SF4">
    <property type="entry name" value="ZINC-DEPENDENT ENDOPOLYPHOSPHATASE"/>
    <property type="match status" value="1"/>
</dbReference>
<dbReference type="AlphaFoldDB" id="A0AA96EYU3"/>
<evidence type="ECO:0000313" key="4">
    <source>
        <dbReference type="Proteomes" id="UP001304515"/>
    </source>
</evidence>
<accession>A0AA96J2X6</accession>
<dbReference type="InterPro" id="IPR004843">
    <property type="entry name" value="Calcineurin-like_PHP"/>
</dbReference>
<dbReference type="RefSeq" id="WP_313324480.1">
    <property type="nucleotide sequence ID" value="NZ_CP134878.1"/>
</dbReference>
<dbReference type="Pfam" id="PF00149">
    <property type="entry name" value="Metallophos"/>
    <property type="match status" value="1"/>
</dbReference>
<proteinExistence type="predicted"/>
<evidence type="ECO:0000259" key="1">
    <source>
        <dbReference type="Pfam" id="PF00149"/>
    </source>
</evidence>
<sequence>MNRILVIGDIHGGLHALHQIMERANVTKNDTLIFLGDYVDGWSQSPEVIDYLIELGEKQNCIFINGNHDELLLEWLSESEDNLDWYRHGGESTVLAYRNVSSETKREHIAFLQSLKPYYLDDKKRLFIHAGFTNLNGIDYEYFPKLFSWDRTLWETALALDDSISKESEFYPKRFKHYHEIYIGHTPVTRINKTVPIQKANVWNIDTGAAFKGPLTIMDIETKEYWQSEPVFTLYPFEKGRN</sequence>
<accession>A0AA96EYU3</accession>
<dbReference type="Proteomes" id="UP001304515">
    <property type="component" value="Chromosome"/>
</dbReference>
<dbReference type="PRINTS" id="PR00114">
    <property type="entry name" value="STPHPHTASE"/>
</dbReference>
<evidence type="ECO:0000313" key="2">
    <source>
        <dbReference type="EMBL" id="WNM19590.1"/>
    </source>
</evidence>
<organism evidence="3 4">
    <name type="scientific">Flavobacterium capsici</name>
    <dbReference type="NCBI Taxonomy" id="3075618"/>
    <lineage>
        <taxon>Bacteria</taxon>
        <taxon>Pseudomonadati</taxon>
        <taxon>Bacteroidota</taxon>
        <taxon>Flavobacteriia</taxon>
        <taxon>Flavobacteriales</taxon>
        <taxon>Flavobacteriaceae</taxon>
        <taxon>Flavobacterium</taxon>
    </lineage>
</organism>
<dbReference type="InterPro" id="IPR006186">
    <property type="entry name" value="Ser/Thr-sp_prot-phosphatase"/>
</dbReference>
<keyword evidence="3" id="KW-0378">Hydrolase</keyword>
<dbReference type="SUPFAM" id="SSF56300">
    <property type="entry name" value="Metallo-dependent phosphatases"/>
    <property type="match status" value="1"/>
</dbReference>
<dbReference type="EC" id="3.1.-.-" evidence="3"/>
<dbReference type="PANTHER" id="PTHR42850">
    <property type="entry name" value="METALLOPHOSPHOESTERASE"/>
    <property type="match status" value="1"/>
</dbReference>
<dbReference type="KEGG" id="fcj:RN605_09805"/>
<dbReference type="CDD" id="cd00144">
    <property type="entry name" value="MPP_PPP_family"/>
    <property type="match status" value="1"/>
</dbReference>
<dbReference type="GO" id="GO:0005737">
    <property type="term" value="C:cytoplasm"/>
    <property type="evidence" value="ECO:0007669"/>
    <property type="project" value="TreeGrafter"/>
</dbReference>
<evidence type="ECO:0000313" key="3">
    <source>
        <dbReference type="EMBL" id="WNM20979.1"/>
    </source>
</evidence>
<dbReference type="Gene3D" id="3.60.21.10">
    <property type="match status" value="1"/>
</dbReference>
<gene>
    <name evidence="3" type="ORF">RN605_09805</name>
    <name evidence="2" type="ORF">RN608_02635</name>
</gene>
<dbReference type="EMBL" id="CP134878">
    <property type="protein sequence ID" value="WNM19590.1"/>
    <property type="molecule type" value="Genomic_DNA"/>
</dbReference>
<feature type="domain" description="Calcineurin-like phosphoesterase" evidence="1">
    <location>
        <begin position="3"/>
        <end position="189"/>
    </location>
</feature>
<keyword evidence="4" id="KW-1185">Reference proteome</keyword>
<dbReference type="GO" id="GO:0110154">
    <property type="term" value="P:RNA decapping"/>
    <property type="evidence" value="ECO:0007669"/>
    <property type="project" value="TreeGrafter"/>
</dbReference>
<protein>
    <submittedName>
        <fullName evidence="3">Metallophosphoesterase family protein</fullName>
        <ecNumber evidence="3">3.1.-.-</ecNumber>
    </submittedName>
</protein>
<dbReference type="InterPro" id="IPR029052">
    <property type="entry name" value="Metallo-depent_PP-like"/>
</dbReference>